<evidence type="ECO:0000313" key="2">
    <source>
        <dbReference type="EMBL" id="GIY22437.1"/>
    </source>
</evidence>
<accession>A0AAV4RQP5</accession>
<evidence type="ECO:0000313" key="3">
    <source>
        <dbReference type="Proteomes" id="UP001054945"/>
    </source>
</evidence>
<keyword evidence="3" id="KW-1185">Reference proteome</keyword>
<comment type="caution">
    <text evidence="2">The sequence shown here is derived from an EMBL/GenBank/DDBJ whole genome shotgun (WGS) entry which is preliminary data.</text>
</comment>
<reference evidence="2 3" key="1">
    <citation type="submission" date="2021-06" db="EMBL/GenBank/DDBJ databases">
        <title>Caerostris extrusa draft genome.</title>
        <authorList>
            <person name="Kono N."/>
            <person name="Arakawa K."/>
        </authorList>
    </citation>
    <scope>NUCLEOTIDE SEQUENCE [LARGE SCALE GENOMIC DNA]</scope>
</reference>
<feature type="compositionally biased region" description="Basic and acidic residues" evidence="1">
    <location>
        <begin position="38"/>
        <end position="50"/>
    </location>
</feature>
<dbReference type="AlphaFoldDB" id="A0AAV4RQP5"/>
<gene>
    <name evidence="2" type="ORF">CEXT_635681</name>
</gene>
<dbReference type="Proteomes" id="UP001054945">
    <property type="component" value="Unassembled WGS sequence"/>
</dbReference>
<protein>
    <submittedName>
        <fullName evidence="2">Uncharacterized protein</fullName>
    </submittedName>
</protein>
<evidence type="ECO:0000256" key="1">
    <source>
        <dbReference type="SAM" id="MobiDB-lite"/>
    </source>
</evidence>
<proteinExistence type="predicted"/>
<name>A0AAV4RQP5_CAEEX</name>
<dbReference type="EMBL" id="BPLR01008147">
    <property type="protein sequence ID" value="GIY22437.1"/>
    <property type="molecule type" value="Genomic_DNA"/>
</dbReference>
<sequence>MKISPSKALLVISKRASSGEVFTDPPAGLSEESLSNLSDRESSSADRGLRLDVAAADPGPPKSQGLTIPRSVEIECLRGVLGL</sequence>
<feature type="region of interest" description="Disordered" evidence="1">
    <location>
        <begin position="19"/>
        <end position="67"/>
    </location>
</feature>
<organism evidence="2 3">
    <name type="scientific">Caerostris extrusa</name>
    <name type="common">Bark spider</name>
    <name type="synonym">Caerostris bankana</name>
    <dbReference type="NCBI Taxonomy" id="172846"/>
    <lineage>
        <taxon>Eukaryota</taxon>
        <taxon>Metazoa</taxon>
        <taxon>Ecdysozoa</taxon>
        <taxon>Arthropoda</taxon>
        <taxon>Chelicerata</taxon>
        <taxon>Arachnida</taxon>
        <taxon>Araneae</taxon>
        <taxon>Araneomorphae</taxon>
        <taxon>Entelegynae</taxon>
        <taxon>Araneoidea</taxon>
        <taxon>Araneidae</taxon>
        <taxon>Caerostris</taxon>
    </lineage>
</organism>